<sequence length="101" mass="11181">MDELRYNFSKRRFTKRNMCPYIEQRLNNLKAGRGGLAVVSSGFGAGGSSLEEPDSTERSPQAGASAYMQDVGWPASFRCGKLERIASSKCSPHYRTIVQKS</sequence>
<protein>
    <submittedName>
        <fullName evidence="2">Uncharacterized protein</fullName>
    </submittedName>
</protein>
<accession>A0A4Y2TEC3</accession>
<proteinExistence type="predicted"/>
<evidence type="ECO:0000313" key="3">
    <source>
        <dbReference type="Proteomes" id="UP000499080"/>
    </source>
</evidence>
<evidence type="ECO:0000256" key="1">
    <source>
        <dbReference type="SAM" id="MobiDB-lite"/>
    </source>
</evidence>
<reference evidence="2 3" key="1">
    <citation type="journal article" date="2019" name="Sci. Rep.">
        <title>Orb-weaving spider Araneus ventricosus genome elucidates the spidroin gene catalogue.</title>
        <authorList>
            <person name="Kono N."/>
            <person name="Nakamura H."/>
            <person name="Ohtoshi R."/>
            <person name="Moran D.A.P."/>
            <person name="Shinohara A."/>
            <person name="Yoshida Y."/>
            <person name="Fujiwara M."/>
            <person name="Mori M."/>
            <person name="Tomita M."/>
            <person name="Arakawa K."/>
        </authorList>
    </citation>
    <scope>NUCLEOTIDE SEQUENCE [LARGE SCALE GENOMIC DNA]</scope>
</reference>
<evidence type="ECO:0000313" key="2">
    <source>
        <dbReference type="EMBL" id="GBN98994.1"/>
    </source>
</evidence>
<comment type="caution">
    <text evidence="2">The sequence shown here is derived from an EMBL/GenBank/DDBJ whole genome shotgun (WGS) entry which is preliminary data.</text>
</comment>
<feature type="region of interest" description="Disordered" evidence="1">
    <location>
        <begin position="45"/>
        <end position="65"/>
    </location>
</feature>
<dbReference type="EMBL" id="BGPR01028074">
    <property type="protein sequence ID" value="GBN98994.1"/>
    <property type="molecule type" value="Genomic_DNA"/>
</dbReference>
<name>A0A4Y2TEC3_ARAVE</name>
<dbReference type="Proteomes" id="UP000499080">
    <property type="component" value="Unassembled WGS sequence"/>
</dbReference>
<keyword evidence="3" id="KW-1185">Reference proteome</keyword>
<gene>
    <name evidence="2" type="ORF">AVEN_87705_1</name>
</gene>
<dbReference type="AlphaFoldDB" id="A0A4Y2TEC3"/>
<organism evidence="2 3">
    <name type="scientific">Araneus ventricosus</name>
    <name type="common">Orbweaver spider</name>
    <name type="synonym">Epeira ventricosa</name>
    <dbReference type="NCBI Taxonomy" id="182803"/>
    <lineage>
        <taxon>Eukaryota</taxon>
        <taxon>Metazoa</taxon>
        <taxon>Ecdysozoa</taxon>
        <taxon>Arthropoda</taxon>
        <taxon>Chelicerata</taxon>
        <taxon>Arachnida</taxon>
        <taxon>Araneae</taxon>
        <taxon>Araneomorphae</taxon>
        <taxon>Entelegynae</taxon>
        <taxon>Araneoidea</taxon>
        <taxon>Araneidae</taxon>
        <taxon>Araneus</taxon>
    </lineage>
</organism>